<dbReference type="Pfam" id="PF14384">
    <property type="entry name" value="BrnA_antitoxin"/>
    <property type="match status" value="1"/>
</dbReference>
<gene>
    <name evidence="1" type="ORF">CJ255_10620</name>
</gene>
<accession>A0A2A6RIZ6</accession>
<evidence type="ECO:0000313" key="1">
    <source>
        <dbReference type="EMBL" id="PDW03094.1"/>
    </source>
</evidence>
<name>A0A2A6RIZ6_9CHLR</name>
<dbReference type="InterPro" id="IPR025528">
    <property type="entry name" value="BrnA_antitoxin"/>
</dbReference>
<dbReference type="EMBL" id="NQWI01000041">
    <property type="protein sequence ID" value="PDW03094.1"/>
    <property type="molecule type" value="Genomic_DNA"/>
</dbReference>
<sequence>MNDNATKHTSQTDWEGLAKMADEAIDYTDIPPLSDAFFARAKLTLPHAVELDPDVLTWFKQQGHDYPERINQILREYIALH</sequence>
<protein>
    <recommendedName>
        <fullName evidence="3">3-oxoacyl-ACP synthase</fullName>
    </recommendedName>
</protein>
<dbReference type="AlphaFoldDB" id="A0A2A6RIZ6"/>
<dbReference type="OrthoDB" id="162550at2"/>
<dbReference type="RefSeq" id="WP_097644078.1">
    <property type="nucleotide sequence ID" value="NZ_NQWI01000041.1"/>
</dbReference>
<reference evidence="2" key="1">
    <citation type="submission" date="2017-08" db="EMBL/GenBank/DDBJ databases">
        <authorList>
            <person name="Grouzdev D.S."/>
            <person name="Gaisin V.A."/>
            <person name="Rysina M.S."/>
            <person name="Gorlenko V.M."/>
        </authorList>
    </citation>
    <scope>NUCLEOTIDE SEQUENCE [LARGE SCALE GENOMIC DNA]</scope>
    <source>
        <strain evidence="2">Kir15-3F</strain>
    </source>
</reference>
<keyword evidence="2" id="KW-1185">Reference proteome</keyword>
<evidence type="ECO:0000313" key="2">
    <source>
        <dbReference type="Proteomes" id="UP000220527"/>
    </source>
</evidence>
<organism evidence="1 2">
    <name type="scientific">Candidatus Viridilinea mediisalina</name>
    <dbReference type="NCBI Taxonomy" id="2024553"/>
    <lineage>
        <taxon>Bacteria</taxon>
        <taxon>Bacillati</taxon>
        <taxon>Chloroflexota</taxon>
        <taxon>Chloroflexia</taxon>
        <taxon>Chloroflexales</taxon>
        <taxon>Chloroflexineae</taxon>
        <taxon>Oscillochloridaceae</taxon>
        <taxon>Candidatus Viridilinea</taxon>
    </lineage>
</organism>
<proteinExistence type="predicted"/>
<comment type="caution">
    <text evidence="1">The sequence shown here is derived from an EMBL/GenBank/DDBJ whole genome shotgun (WGS) entry which is preliminary data.</text>
</comment>
<dbReference type="Proteomes" id="UP000220527">
    <property type="component" value="Unassembled WGS sequence"/>
</dbReference>
<evidence type="ECO:0008006" key="3">
    <source>
        <dbReference type="Google" id="ProtNLM"/>
    </source>
</evidence>